<accession>A0ABR7HM22</accession>
<dbReference type="CDD" id="cd00146">
    <property type="entry name" value="PKD"/>
    <property type="match status" value="1"/>
</dbReference>
<dbReference type="InterPro" id="IPR002105">
    <property type="entry name" value="Dockerin_1_rpt"/>
</dbReference>
<dbReference type="Gene3D" id="1.10.1330.10">
    <property type="entry name" value="Dockerin domain"/>
    <property type="match status" value="1"/>
</dbReference>
<dbReference type="PROSITE" id="PS51766">
    <property type="entry name" value="DOCKERIN"/>
    <property type="match status" value="1"/>
</dbReference>
<dbReference type="InterPro" id="IPR016134">
    <property type="entry name" value="Dockerin_dom"/>
</dbReference>
<dbReference type="InterPro" id="IPR000601">
    <property type="entry name" value="PKD_dom"/>
</dbReference>
<feature type="signal peptide" evidence="1">
    <location>
        <begin position="1"/>
        <end position="23"/>
    </location>
</feature>
<gene>
    <name evidence="3" type="ORF">H8R91_08325</name>
</gene>
<evidence type="ECO:0000313" key="3">
    <source>
        <dbReference type="EMBL" id="MBC5728520.1"/>
    </source>
</evidence>
<feature type="chain" id="PRO_5045281921" evidence="1">
    <location>
        <begin position="24"/>
        <end position="300"/>
    </location>
</feature>
<evidence type="ECO:0000256" key="1">
    <source>
        <dbReference type="SAM" id="SignalP"/>
    </source>
</evidence>
<dbReference type="RefSeq" id="WP_186935656.1">
    <property type="nucleotide sequence ID" value="NZ_JACOPS010000004.1"/>
</dbReference>
<dbReference type="EMBL" id="JACOPS010000004">
    <property type="protein sequence ID" value="MBC5728520.1"/>
    <property type="molecule type" value="Genomic_DNA"/>
</dbReference>
<dbReference type="Pfam" id="PF00404">
    <property type="entry name" value="Dockerin_1"/>
    <property type="match status" value="1"/>
</dbReference>
<comment type="caution">
    <text evidence="3">The sequence shown here is derived from an EMBL/GenBank/DDBJ whole genome shotgun (WGS) entry which is preliminary data.</text>
</comment>
<reference evidence="3 4" key="1">
    <citation type="submission" date="2020-08" db="EMBL/GenBank/DDBJ databases">
        <title>Genome public.</title>
        <authorList>
            <person name="Liu C."/>
            <person name="Sun Q."/>
        </authorList>
    </citation>
    <scope>NUCLEOTIDE SEQUENCE [LARGE SCALE GENOMIC DNA]</scope>
    <source>
        <strain evidence="3 4">NSJ-71</strain>
    </source>
</reference>
<feature type="domain" description="Dockerin" evidence="2">
    <location>
        <begin position="31"/>
        <end position="98"/>
    </location>
</feature>
<dbReference type="Proteomes" id="UP000636755">
    <property type="component" value="Unassembled WGS sequence"/>
</dbReference>
<dbReference type="InterPro" id="IPR036439">
    <property type="entry name" value="Dockerin_dom_sf"/>
</dbReference>
<keyword evidence="4" id="KW-1185">Reference proteome</keyword>
<evidence type="ECO:0000313" key="4">
    <source>
        <dbReference type="Proteomes" id="UP000636755"/>
    </source>
</evidence>
<dbReference type="Gene3D" id="2.60.40.10">
    <property type="entry name" value="Immunoglobulins"/>
    <property type="match status" value="1"/>
</dbReference>
<sequence>MKKITKVVCSTALIVGMLGTAQAFSVSAMIRPIITGDVDENFKVDINDVTLLQNGLAGNAELSPRQFYAGDVNFNGVNDVSDVTLIQEHIAGTYEFERNSTASEHIISNFCADYDSGKAMAGTPVTFTATMDSGVTPFSYEFLINGEVVQQKSELNTFTYTFSESGSYDVSVRSYNAIDDCAEETLYNYTVVDAYESESPVICGIHTDKDYIGESDNNVTITANAFMGTAPYQYKFTLDNGLLVQDYSDDNNFFIDMHKLDYENNTPLEIGDHTVLVEVKDANGKTAQETFTFEVKEPRM</sequence>
<dbReference type="Pfam" id="PF00801">
    <property type="entry name" value="PKD"/>
    <property type="match status" value="1"/>
</dbReference>
<dbReference type="SUPFAM" id="SSF63446">
    <property type="entry name" value="Type I dockerin domain"/>
    <property type="match status" value="1"/>
</dbReference>
<protein>
    <submittedName>
        <fullName evidence="3">PKD domain-containing protein</fullName>
    </submittedName>
</protein>
<name>A0ABR7HM22_9FIRM</name>
<evidence type="ECO:0000259" key="2">
    <source>
        <dbReference type="PROSITE" id="PS51766"/>
    </source>
</evidence>
<organism evidence="3 4">
    <name type="scientific">Ruminococcus intestinalis</name>
    <dbReference type="NCBI Taxonomy" id="2763066"/>
    <lineage>
        <taxon>Bacteria</taxon>
        <taxon>Bacillati</taxon>
        <taxon>Bacillota</taxon>
        <taxon>Clostridia</taxon>
        <taxon>Eubacteriales</taxon>
        <taxon>Oscillospiraceae</taxon>
        <taxon>Ruminococcus</taxon>
    </lineage>
</organism>
<dbReference type="InterPro" id="IPR035986">
    <property type="entry name" value="PKD_dom_sf"/>
</dbReference>
<dbReference type="CDD" id="cd14256">
    <property type="entry name" value="Dockerin_I"/>
    <property type="match status" value="1"/>
</dbReference>
<keyword evidence="1" id="KW-0732">Signal</keyword>
<dbReference type="SUPFAM" id="SSF49299">
    <property type="entry name" value="PKD domain"/>
    <property type="match status" value="1"/>
</dbReference>
<dbReference type="InterPro" id="IPR013783">
    <property type="entry name" value="Ig-like_fold"/>
</dbReference>
<proteinExistence type="predicted"/>